<dbReference type="CDD" id="cd01130">
    <property type="entry name" value="VirB11-like_ATPase"/>
    <property type="match status" value="1"/>
</dbReference>
<evidence type="ECO:0000256" key="1">
    <source>
        <dbReference type="ARBA" id="ARBA00006611"/>
    </source>
</evidence>
<dbReference type="PANTHER" id="PTHR30486:SF15">
    <property type="entry name" value="TYPE II_IV SECRETION SYSTEM ATPASE"/>
    <property type="match status" value="1"/>
</dbReference>
<keyword evidence="4" id="KW-0547">Nucleotide-binding</keyword>
<dbReference type="AlphaFoldDB" id="A0A845MHG0"/>
<feature type="region of interest" description="Disordered" evidence="2">
    <location>
        <begin position="1"/>
        <end position="33"/>
    </location>
</feature>
<reference evidence="4 5" key="1">
    <citation type="journal article" date="2014" name="Int. J. Syst. Evol. Microbiol.">
        <title>Sneathiella chungangensis sp. nov., isolated from a marine sand, and emended description of the genus Sneathiella.</title>
        <authorList>
            <person name="Siamphan C."/>
            <person name="Kim H."/>
            <person name="Lee J.S."/>
            <person name="Kim W."/>
        </authorList>
    </citation>
    <scope>NUCLEOTIDE SEQUENCE [LARGE SCALE GENOMIC DNA]</scope>
    <source>
        <strain evidence="4 5">KCTC 32476</strain>
    </source>
</reference>
<comment type="similarity">
    <text evidence="1">Belongs to the GSP E family.</text>
</comment>
<sequence length="450" mass="49490">MFGRKSEDGSFTGLAEEADQYVPPAAKPRKAPVAPPDLVERVRKQFFNRIDPTAASTMPPEQLSLRITEAVSKIVDEERLQVNWVEQSAIARELFDDIVGIGPIEALLSDPKVTDILVNGADTVYVERGGRLELTDYKFRDDDHVLEVARRIAASVGRRVDEANPMVDARLKDGSRVNVIAPPLSVYGTIISIRKFAKDKMGLDELCAGGSFSSQMRGFLTIAARCRLNILISGGTGSGKTTLLNALSGLIDENERIVTIEDAAEIALQRPHVVSLETRQRNTEGTGEVSQRDLLRNSLRMRPDRIIIGEVRGAEVYDMLQAMNTGHDGSMSTIHANSARDALLRLENLMLSSLANYQSRGARQQIASALDLVIHVERGASGRRFIRTISEIVAMEADVITSQTLFDFAGEMEAGEGPDSAFRYSGARPHFEEKVARFGLLAELREVLRS</sequence>
<dbReference type="EMBL" id="WTVA01000003">
    <property type="protein sequence ID" value="MZR22454.1"/>
    <property type="molecule type" value="Genomic_DNA"/>
</dbReference>
<dbReference type="Pfam" id="PF00437">
    <property type="entry name" value="T2SSE"/>
    <property type="match status" value="1"/>
</dbReference>
<evidence type="ECO:0000313" key="5">
    <source>
        <dbReference type="Proteomes" id="UP000445696"/>
    </source>
</evidence>
<dbReference type="OrthoDB" id="9810761at2"/>
<gene>
    <name evidence="4" type="ORF">GQF03_08925</name>
</gene>
<keyword evidence="4" id="KW-0067">ATP-binding</keyword>
<dbReference type="SUPFAM" id="SSF52540">
    <property type="entry name" value="P-loop containing nucleoside triphosphate hydrolases"/>
    <property type="match status" value="1"/>
</dbReference>
<dbReference type="InterPro" id="IPR050921">
    <property type="entry name" value="T4SS_GSP_E_ATPase"/>
</dbReference>
<dbReference type="Proteomes" id="UP000445696">
    <property type="component" value="Unassembled WGS sequence"/>
</dbReference>
<dbReference type="InterPro" id="IPR027417">
    <property type="entry name" value="P-loop_NTPase"/>
</dbReference>
<feature type="domain" description="Bacterial type II secretion system protein E" evidence="3">
    <location>
        <begin position="101"/>
        <end position="374"/>
    </location>
</feature>
<dbReference type="RefSeq" id="WP_161338892.1">
    <property type="nucleotide sequence ID" value="NZ_JBHSDG010000005.1"/>
</dbReference>
<evidence type="ECO:0000256" key="2">
    <source>
        <dbReference type="SAM" id="MobiDB-lite"/>
    </source>
</evidence>
<dbReference type="Gene3D" id="3.40.50.300">
    <property type="entry name" value="P-loop containing nucleotide triphosphate hydrolases"/>
    <property type="match status" value="1"/>
</dbReference>
<dbReference type="InterPro" id="IPR001482">
    <property type="entry name" value="T2SS/T4SS_dom"/>
</dbReference>
<comment type="caution">
    <text evidence="4">The sequence shown here is derived from an EMBL/GenBank/DDBJ whole genome shotgun (WGS) entry which is preliminary data.</text>
</comment>
<organism evidence="4 5">
    <name type="scientific">Sneathiella chungangensis</name>
    <dbReference type="NCBI Taxonomy" id="1418234"/>
    <lineage>
        <taxon>Bacteria</taxon>
        <taxon>Pseudomonadati</taxon>
        <taxon>Pseudomonadota</taxon>
        <taxon>Alphaproteobacteria</taxon>
        <taxon>Sneathiellales</taxon>
        <taxon>Sneathiellaceae</taxon>
        <taxon>Sneathiella</taxon>
    </lineage>
</organism>
<name>A0A845MHG0_9PROT</name>
<dbReference type="PANTHER" id="PTHR30486">
    <property type="entry name" value="TWITCHING MOTILITY PROTEIN PILT"/>
    <property type="match status" value="1"/>
</dbReference>
<evidence type="ECO:0000313" key="4">
    <source>
        <dbReference type="EMBL" id="MZR22454.1"/>
    </source>
</evidence>
<protein>
    <submittedName>
        <fullName evidence="4">ATP-binding cassette domain-containing protein</fullName>
    </submittedName>
</protein>
<dbReference type="Gene3D" id="3.30.450.380">
    <property type="match status" value="1"/>
</dbReference>
<accession>A0A845MHG0</accession>
<proteinExistence type="inferred from homology"/>
<evidence type="ECO:0000259" key="3">
    <source>
        <dbReference type="Pfam" id="PF00437"/>
    </source>
</evidence>
<keyword evidence="5" id="KW-1185">Reference proteome</keyword>
<dbReference type="GO" id="GO:0016887">
    <property type="term" value="F:ATP hydrolysis activity"/>
    <property type="evidence" value="ECO:0007669"/>
    <property type="project" value="InterPro"/>
</dbReference>
<dbReference type="GO" id="GO:0005524">
    <property type="term" value="F:ATP binding"/>
    <property type="evidence" value="ECO:0007669"/>
    <property type="project" value="UniProtKB-KW"/>
</dbReference>